<protein>
    <recommendedName>
        <fullName evidence="4">DUF3137 domain-containing protein</fullName>
    </recommendedName>
</protein>
<accession>A0ABN0S8Y9</accession>
<name>A0ABN0S8Y9_9GAMM</name>
<feature type="transmembrane region" description="Helical" evidence="1">
    <location>
        <begin position="38"/>
        <end position="57"/>
    </location>
</feature>
<evidence type="ECO:0000256" key="1">
    <source>
        <dbReference type="SAM" id="Phobius"/>
    </source>
</evidence>
<dbReference type="RefSeq" id="WP_037003521.1">
    <property type="nucleotide sequence ID" value="NZ_JFJN01000066.1"/>
</dbReference>
<dbReference type="Proteomes" id="UP000023842">
    <property type="component" value="Unassembled WGS sequence"/>
</dbReference>
<keyword evidence="1" id="KW-1133">Transmembrane helix</keyword>
<comment type="caution">
    <text evidence="2">The sequence shown here is derived from an EMBL/GenBank/DDBJ whole genome shotgun (WGS) entry which is preliminary data.</text>
</comment>
<proteinExistence type="predicted"/>
<feature type="transmembrane region" description="Helical" evidence="1">
    <location>
        <begin position="63"/>
        <end position="80"/>
    </location>
</feature>
<gene>
    <name evidence="2" type="ORF">AU05_20650</name>
</gene>
<keyword evidence="3" id="KW-1185">Reference proteome</keyword>
<keyword evidence="1" id="KW-0472">Membrane</keyword>
<sequence length="210" mass="23507">MEIHFELTPEDVQALIDETVDARVKRNDKYFDWQGRHLPRLLMTLVLLGAALSPWLLHGRYTLESIIALVLVLPLAFIVLRRFSSGLMAFGQKPAQRIRLRSHASLSARLRKQMEPARSALPGLHTWHISPDTLRIVLPNGQQSVIPRPALAHLSQTPSFYRLATRTQKLAGLAYALPKQSRAMDASAYEQGVALLLQGNAKHADAAIRE</sequence>
<keyword evidence="1" id="KW-0812">Transmembrane</keyword>
<evidence type="ECO:0008006" key="4">
    <source>
        <dbReference type="Google" id="ProtNLM"/>
    </source>
</evidence>
<reference evidence="3" key="1">
    <citation type="journal article" date="2014" name="Genome Announc.">
        <title>Draft Genome Sequence of the algae degrading bacterium Pseudomonas mendocina AD6.</title>
        <authorList>
            <person name="Barney B.M."/>
            <person name="Lenneman E.M."/>
        </authorList>
    </citation>
    <scope>NUCLEOTIDE SEQUENCE [LARGE SCALE GENOMIC DNA]</scope>
    <source>
        <strain evidence="3">AD6</strain>
    </source>
</reference>
<organism evidence="2 3">
    <name type="scientific">Ectopseudomonas composti</name>
    <dbReference type="NCBI Taxonomy" id="658457"/>
    <lineage>
        <taxon>Bacteria</taxon>
        <taxon>Pseudomonadati</taxon>
        <taxon>Pseudomonadota</taxon>
        <taxon>Gammaproteobacteria</taxon>
        <taxon>Pseudomonadales</taxon>
        <taxon>Pseudomonadaceae</taxon>
        <taxon>Ectopseudomonas</taxon>
    </lineage>
</organism>
<evidence type="ECO:0000313" key="3">
    <source>
        <dbReference type="Proteomes" id="UP000023842"/>
    </source>
</evidence>
<dbReference type="EMBL" id="JFJN01000066">
    <property type="protein sequence ID" value="EZH78422.1"/>
    <property type="molecule type" value="Genomic_DNA"/>
</dbReference>
<evidence type="ECO:0000313" key="2">
    <source>
        <dbReference type="EMBL" id="EZH78422.1"/>
    </source>
</evidence>